<feature type="region of interest" description="Disordered" evidence="1">
    <location>
        <begin position="298"/>
        <end position="361"/>
    </location>
</feature>
<organism evidence="4 5">
    <name type="scientific">Dactylellina haptotyla (strain CBS 200.50)</name>
    <name type="common">Nematode-trapping fungus</name>
    <name type="synonym">Monacrosporium haptotylum</name>
    <dbReference type="NCBI Taxonomy" id="1284197"/>
    <lineage>
        <taxon>Eukaryota</taxon>
        <taxon>Fungi</taxon>
        <taxon>Dikarya</taxon>
        <taxon>Ascomycota</taxon>
        <taxon>Pezizomycotina</taxon>
        <taxon>Orbiliomycetes</taxon>
        <taxon>Orbiliales</taxon>
        <taxon>Orbiliaceae</taxon>
        <taxon>Dactylellina</taxon>
    </lineage>
</organism>
<gene>
    <name evidence="4" type="ORF">H072_256</name>
</gene>
<sequence>MRLFREILLFSVFALGVSAQNSTDGSATSSAPAQASGRTECSPNWDPSCSFLCGEPSDTKVCSQEFYYDADTGGGCSICRSTASECPTTPSADCAYTCDDTLSGTSHVFCANKDYSMEGVVCTACPESGSSSGESPSNVSSTKSSGSGGSTQTPTEGSGAAGNTGSPENPDSGSTLTTITTSGAASDISSASSTLPTADYGPGAIVCPLQFDPTNCPFFCGDGNEGNTGCSTSWSFTATGNCLPCPQTPSECPESPRAYCAFMCQSEGAAGTVKFCAASDFTTQGLLTCKACLRSLGSGSGGSSSVTPPESNSSSDSTSESTGSPESRSTTSASGASEPTGSPVLYTPTGSQTTGNGSLPTPTYTSGGVSVIGMGSAAGLGLLCIVMFAL</sequence>
<keyword evidence="5" id="KW-1185">Reference proteome</keyword>
<accession>S8AXS6</accession>
<keyword evidence="2" id="KW-0812">Transmembrane</keyword>
<feature type="compositionally biased region" description="Polar residues" evidence="1">
    <location>
        <begin position="348"/>
        <end position="361"/>
    </location>
</feature>
<feature type="compositionally biased region" description="Polar residues" evidence="1">
    <location>
        <begin position="161"/>
        <end position="171"/>
    </location>
</feature>
<feature type="region of interest" description="Disordered" evidence="1">
    <location>
        <begin position="128"/>
        <end position="179"/>
    </location>
</feature>
<feature type="signal peptide" evidence="3">
    <location>
        <begin position="1"/>
        <end position="19"/>
    </location>
</feature>
<evidence type="ECO:0000256" key="1">
    <source>
        <dbReference type="SAM" id="MobiDB-lite"/>
    </source>
</evidence>
<evidence type="ECO:0000256" key="2">
    <source>
        <dbReference type="SAM" id="Phobius"/>
    </source>
</evidence>
<reference evidence="4 5" key="1">
    <citation type="journal article" date="2013" name="PLoS Genet.">
        <title>Genomic mechanisms accounting for the adaptation to parasitism in nematode-trapping fungi.</title>
        <authorList>
            <person name="Meerupati T."/>
            <person name="Andersson K.M."/>
            <person name="Friman E."/>
            <person name="Kumar D."/>
            <person name="Tunlid A."/>
            <person name="Ahren D."/>
        </authorList>
    </citation>
    <scope>NUCLEOTIDE SEQUENCE [LARGE SCALE GENOMIC DNA]</scope>
    <source>
        <strain evidence="4 5">CBS 200.50</strain>
    </source>
</reference>
<dbReference type="HOGENOM" id="CLU_707919_0_0_1"/>
<comment type="caution">
    <text evidence="4">The sequence shown here is derived from an EMBL/GenBank/DDBJ whole genome shotgun (WGS) entry which is preliminary data.</text>
</comment>
<evidence type="ECO:0000313" key="5">
    <source>
        <dbReference type="Proteomes" id="UP000015100"/>
    </source>
</evidence>
<dbReference type="AlphaFoldDB" id="S8AXS6"/>
<evidence type="ECO:0000256" key="3">
    <source>
        <dbReference type="SAM" id="SignalP"/>
    </source>
</evidence>
<feature type="compositionally biased region" description="Low complexity" evidence="1">
    <location>
        <begin position="128"/>
        <end position="158"/>
    </location>
</feature>
<keyword evidence="2" id="KW-0472">Membrane</keyword>
<proteinExistence type="predicted"/>
<feature type="compositionally biased region" description="Low complexity" evidence="1">
    <location>
        <begin position="303"/>
        <end position="332"/>
    </location>
</feature>
<dbReference type="Proteomes" id="UP000015100">
    <property type="component" value="Unassembled WGS sequence"/>
</dbReference>
<evidence type="ECO:0000313" key="4">
    <source>
        <dbReference type="EMBL" id="EPS45771.1"/>
    </source>
</evidence>
<evidence type="ECO:0008006" key="6">
    <source>
        <dbReference type="Google" id="ProtNLM"/>
    </source>
</evidence>
<name>S8AXS6_DACHA</name>
<reference evidence="5" key="2">
    <citation type="submission" date="2013-04" db="EMBL/GenBank/DDBJ databases">
        <title>Genomic mechanisms accounting for the adaptation to parasitism in nematode-trapping fungi.</title>
        <authorList>
            <person name="Ahren D.G."/>
        </authorList>
    </citation>
    <scope>NUCLEOTIDE SEQUENCE [LARGE SCALE GENOMIC DNA]</scope>
    <source>
        <strain evidence="5">CBS 200.50</strain>
    </source>
</reference>
<keyword evidence="2" id="KW-1133">Transmembrane helix</keyword>
<keyword evidence="3" id="KW-0732">Signal</keyword>
<feature type="transmembrane region" description="Helical" evidence="2">
    <location>
        <begin position="368"/>
        <end position="389"/>
    </location>
</feature>
<dbReference type="EMBL" id="AQGS01000003">
    <property type="protein sequence ID" value="EPS45771.1"/>
    <property type="molecule type" value="Genomic_DNA"/>
</dbReference>
<feature type="chain" id="PRO_5004548206" description="TNFR-Cys domain-containing protein" evidence="3">
    <location>
        <begin position="20"/>
        <end position="390"/>
    </location>
</feature>
<protein>
    <recommendedName>
        <fullName evidence="6">TNFR-Cys domain-containing protein</fullName>
    </recommendedName>
</protein>